<dbReference type="RefSeq" id="WP_249304519.1">
    <property type="nucleotide sequence ID" value="NZ_JACRSW010000027.1"/>
</dbReference>
<feature type="transmembrane region" description="Helical" evidence="1">
    <location>
        <begin position="470"/>
        <end position="491"/>
    </location>
</feature>
<feature type="transmembrane region" description="Helical" evidence="1">
    <location>
        <begin position="32"/>
        <end position="54"/>
    </location>
</feature>
<comment type="caution">
    <text evidence="2">The sequence shown here is derived from an EMBL/GenBank/DDBJ whole genome shotgun (WGS) entry which is preliminary data.</text>
</comment>
<feature type="transmembrane region" description="Helical" evidence="1">
    <location>
        <begin position="402"/>
        <end position="420"/>
    </location>
</feature>
<proteinExistence type="predicted"/>
<feature type="transmembrane region" description="Helical" evidence="1">
    <location>
        <begin position="148"/>
        <end position="176"/>
    </location>
</feature>
<evidence type="ECO:0000313" key="3">
    <source>
        <dbReference type="Proteomes" id="UP000637513"/>
    </source>
</evidence>
<gene>
    <name evidence="2" type="ORF">H8700_06740</name>
</gene>
<keyword evidence="1" id="KW-0472">Membrane</keyword>
<feature type="transmembrane region" description="Helical" evidence="1">
    <location>
        <begin position="311"/>
        <end position="331"/>
    </location>
</feature>
<feature type="transmembrane region" description="Helical" evidence="1">
    <location>
        <begin position="188"/>
        <end position="204"/>
    </location>
</feature>
<organism evidence="2 3">
    <name type="scientific">Jutongia hominis</name>
    <dbReference type="NCBI Taxonomy" id="2763664"/>
    <lineage>
        <taxon>Bacteria</taxon>
        <taxon>Bacillati</taxon>
        <taxon>Bacillota</taxon>
        <taxon>Clostridia</taxon>
        <taxon>Lachnospirales</taxon>
        <taxon>Lachnospiraceae</taxon>
        <taxon>Jutongia</taxon>
    </lineage>
</organism>
<keyword evidence="1" id="KW-0812">Transmembrane</keyword>
<evidence type="ECO:0000313" key="2">
    <source>
        <dbReference type="EMBL" id="MBC8557400.1"/>
    </source>
</evidence>
<dbReference type="InterPro" id="IPR031599">
    <property type="entry name" value="ABC_tran_2"/>
</dbReference>
<dbReference type="Pfam" id="PF16949">
    <property type="entry name" value="ABC_tran_2"/>
    <property type="match status" value="1"/>
</dbReference>
<feature type="transmembrane region" description="Helical" evidence="1">
    <location>
        <begin position="113"/>
        <end position="142"/>
    </location>
</feature>
<dbReference type="Proteomes" id="UP000637513">
    <property type="component" value="Unassembled WGS sequence"/>
</dbReference>
<evidence type="ECO:0000256" key="1">
    <source>
        <dbReference type="SAM" id="Phobius"/>
    </source>
</evidence>
<feature type="transmembrane region" description="Helical" evidence="1">
    <location>
        <begin position="426"/>
        <end position="450"/>
    </location>
</feature>
<sequence>MTKILIKKQLMEVFSWIYQDKKTGKNRDKKGLLLYVFFYVFLFGFLAVIFYNMAASLCGPLVEDGFGWLYIALMGIVGMSLGVFGSVFNTFASLYQAKDNDLLLSLPLPTRSILIARLFGVYAMGLMYELLVMVPAMIVYFMHVSPDVSVVICCILIILLLSVFILTLSCVLGWIVAFVSSKLKNQKIITVLISLAFFAAYYYVCGSAGNMMQTLLLDPAGMADKVKGIAYPLYQMGLAAEGKWNAFLFFAFAVLVLFAVIYFILQKSFLALSIANKGNKKAVYVEKKAHTASIPRALLRKEVFRFTQSPIYMLNCGLGIVFILFAAVMLLVKKGTVDSLLMMFIGYEDRIALVATAAICMITTMNDMAAPSVSLEGKNIWILQVLPVSGWQVLKAKLGLQIIFNLIPTTFLIICVEWILKPAAVFVVLLPLTVVLFIIMMAAFGLTCNLKAPNLKWTNETVPVKQSMSVTAALFGGWIIVAAFCFIYYLLYKYFEVKALSFLAGLDVVLAVLCILLLKWLCKKGSNIFETLTNA</sequence>
<name>A0ABR7MUD9_9FIRM</name>
<reference evidence="2 3" key="1">
    <citation type="submission" date="2020-08" db="EMBL/GenBank/DDBJ databases">
        <title>Genome public.</title>
        <authorList>
            <person name="Liu C."/>
            <person name="Sun Q."/>
        </authorList>
    </citation>
    <scope>NUCLEOTIDE SEQUENCE [LARGE SCALE GENOMIC DNA]</scope>
    <source>
        <strain evidence="2 3">BX3</strain>
    </source>
</reference>
<feature type="transmembrane region" description="Helical" evidence="1">
    <location>
        <begin position="66"/>
        <end position="92"/>
    </location>
</feature>
<protein>
    <recommendedName>
        <fullName evidence="4">ABC transporter permease</fullName>
    </recommendedName>
</protein>
<keyword evidence="1" id="KW-1133">Transmembrane helix</keyword>
<dbReference type="EMBL" id="JACRSW010000027">
    <property type="protein sequence ID" value="MBC8557400.1"/>
    <property type="molecule type" value="Genomic_DNA"/>
</dbReference>
<feature type="transmembrane region" description="Helical" evidence="1">
    <location>
        <begin position="244"/>
        <end position="265"/>
    </location>
</feature>
<keyword evidence="3" id="KW-1185">Reference proteome</keyword>
<accession>A0ABR7MUD9</accession>
<feature type="transmembrane region" description="Helical" evidence="1">
    <location>
        <begin position="497"/>
        <end position="518"/>
    </location>
</feature>
<evidence type="ECO:0008006" key="4">
    <source>
        <dbReference type="Google" id="ProtNLM"/>
    </source>
</evidence>